<dbReference type="CDD" id="cd16443">
    <property type="entry name" value="LplA"/>
    <property type="match status" value="1"/>
</dbReference>
<dbReference type="EC" id="2.3.1.204" evidence="3"/>
<protein>
    <recommendedName>
        <fullName evidence="3">Octanoyl-[GcvH]:protein N-octanoyltransferase</fullName>
        <ecNumber evidence="3">2.3.1.204</ecNumber>
    </recommendedName>
    <alternativeName>
        <fullName evidence="3">Octanoyl-[GcvH]:E2 amidotransferase</fullName>
    </alternativeName>
</protein>
<proteinExistence type="inferred from homology"/>
<sequence length="273" mass="31035">MKDWHTYFTNKKIRFLDHSDPNYLQTAMASFAVDDTLCETIGKNTDTCACRFWVHDKTIVLGILDTRLPKFQAGISFLKQRGYDVIVRNSGGLAVVLDAGVLNFSFILPDTEEMGIHSGYELMTSFIQSMYEDVTSAIEAFEVTGSYCPGDYDLSIDGRKFAGISQRRVKNGIAVQIYLCIEGNGEERAALIRDFYQKGDALHDDRFDYPIVNPETMRSLADLTGQPLTVHDAKERIKQLLLLNKTEDIDNNELPIFEKRMEQMVQRNEKAFS</sequence>
<comment type="catalytic activity">
    <reaction evidence="3">
        <text>N(6)-octanoyl-L-lysyl-[glycine-cleavage complex H protein] + L-lysyl-[lipoyl-carrier protein] = N(6)-octanoyl-L-lysyl-[lipoyl-carrier protein] + L-lysyl-[glycine-cleavage complex H protein]</text>
        <dbReference type="Rhea" id="RHEA:20213"/>
        <dbReference type="Rhea" id="RHEA-COMP:10500"/>
        <dbReference type="Rhea" id="RHEA-COMP:10501"/>
        <dbReference type="Rhea" id="RHEA-COMP:10503"/>
        <dbReference type="Rhea" id="RHEA-COMP:10504"/>
        <dbReference type="ChEBI" id="CHEBI:29969"/>
        <dbReference type="ChEBI" id="CHEBI:78809"/>
        <dbReference type="EC" id="2.3.1.204"/>
    </reaction>
</comment>
<comment type="similarity">
    <text evidence="3">Belongs to the octanoyltransferase LipL family.</text>
</comment>
<keyword evidence="1 3" id="KW-0808">Transferase</keyword>
<dbReference type="InterPro" id="IPR004143">
    <property type="entry name" value="BPL_LPL_catalytic"/>
</dbReference>
<reference evidence="6" key="1">
    <citation type="journal article" date="2019" name="Int. J. Syst. Evol. Microbiol.">
        <title>The Global Catalogue of Microorganisms (GCM) 10K type strain sequencing project: providing services to taxonomists for standard genome sequencing and annotation.</title>
        <authorList>
            <consortium name="The Broad Institute Genomics Platform"/>
            <consortium name="The Broad Institute Genome Sequencing Center for Infectious Disease"/>
            <person name="Wu L."/>
            <person name="Ma J."/>
        </authorList>
    </citation>
    <scope>NUCLEOTIDE SEQUENCE [LARGE SCALE GENOMIC DNA]</scope>
    <source>
        <strain evidence="6">KACC 14058</strain>
    </source>
</reference>
<comment type="pathway">
    <text evidence="3">Protein modification; protein lipoylation via endogenous pathway; protein N(6)-(lipoyl)lysine from octanoyl-[acyl-carrier-protein].</text>
</comment>
<comment type="caution">
    <text evidence="5">The sequence shown here is derived from an EMBL/GenBank/DDBJ whole genome shotgun (WGS) entry which is preliminary data.</text>
</comment>
<gene>
    <name evidence="3" type="primary">lipL</name>
    <name evidence="5" type="ORF">ACFOZ1_01500</name>
</gene>
<dbReference type="HAMAP" id="MF_02119">
    <property type="entry name" value="LipL"/>
    <property type="match status" value="1"/>
</dbReference>
<dbReference type="EMBL" id="JBHSDV010000001">
    <property type="protein sequence ID" value="MFC4386475.1"/>
    <property type="molecule type" value="Genomic_DNA"/>
</dbReference>
<dbReference type="GO" id="GO:0016874">
    <property type="term" value="F:ligase activity"/>
    <property type="evidence" value="ECO:0007669"/>
    <property type="project" value="UniProtKB-KW"/>
</dbReference>
<dbReference type="InterPro" id="IPR050664">
    <property type="entry name" value="Octanoyltrans_LipM/LipL"/>
</dbReference>
<feature type="domain" description="BPL/LPL catalytic" evidence="4">
    <location>
        <begin position="44"/>
        <end position="228"/>
    </location>
</feature>
<comment type="miscellaneous">
    <text evidence="3">The reaction proceeds via a thioester-linked acyl-enzyme intermediate.</text>
</comment>
<dbReference type="InterPro" id="IPR045864">
    <property type="entry name" value="aa-tRNA-synth_II/BPL/LPL"/>
</dbReference>
<organism evidence="5 6">
    <name type="scientific">Gracilibacillus marinus</name>
    <dbReference type="NCBI Taxonomy" id="630535"/>
    <lineage>
        <taxon>Bacteria</taxon>
        <taxon>Bacillati</taxon>
        <taxon>Bacillota</taxon>
        <taxon>Bacilli</taxon>
        <taxon>Bacillales</taxon>
        <taxon>Bacillaceae</taxon>
        <taxon>Gracilibacillus</taxon>
    </lineage>
</organism>
<dbReference type="Proteomes" id="UP001595880">
    <property type="component" value="Unassembled WGS sequence"/>
</dbReference>
<dbReference type="Gene3D" id="3.30.930.10">
    <property type="entry name" value="Bira Bifunctional Protein, Domain 2"/>
    <property type="match status" value="1"/>
</dbReference>
<keyword evidence="6" id="KW-1185">Reference proteome</keyword>
<evidence type="ECO:0000313" key="6">
    <source>
        <dbReference type="Proteomes" id="UP001595880"/>
    </source>
</evidence>
<dbReference type="InterPro" id="IPR024897">
    <property type="entry name" value="LipL"/>
</dbReference>
<evidence type="ECO:0000313" key="5">
    <source>
        <dbReference type="EMBL" id="MFC4386475.1"/>
    </source>
</evidence>
<evidence type="ECO:0000256" key="3">
    <source>
        <dbReference type="HAMAP-Rule" id="MF_02119"/>
    </source>
</evidence>
<name>A0ABV8VR63_9BACI</name>
<evidence type="ECO:0000259" key="4">
    <source>
        <dbReference type="PROSITE" id="PS51733"/>
    </source>
</evidence>
<dbReference type="PANTHER" id="PTHR43679:SF2">
    <property type="entry name" value="OCTANOYL-[GCVH]:PROTEIN N-OCTANOYLTRANSFERASE"/>
    <property type="match status" value="1"/>
</dbReference>
<comment type="function">
    <text evidence="3">Catalyzes the amidotransfer (transamidation) of the octanoyl moiety from octanoyl-GcvH to the lipoyl domain of the E2 subunit of lipoate-dependent enzymes.</text>
</comment>
<dbReference type="RefSeq" id="WP_390195107.1">
    <property type="nucleotide sequence ID" value="NZ_JBHSDV010000001.1"/>
</dbReference>
<keyword evidence="2 3" id="KW-0012">Acyltransferase</keyword>
<accession>A0ABV8VR63</accession>
<dbReference type="PROSITE" id="PS51733">
    <property type="entry name" value="BPL_LPL_CATALYTIC"/>
    <property type="match status" value="1"/>
</dbReference>
<feature type="active site" description="Acyl-thioester intermediate" evidence="3">
    <location>
        <position position="148"/>
    </location>
</feature>
<feature type="site" description="Lowers pKa of active site Cys" evidence="3">
    <location>
        <position position="160"/>
    </location>
</feature>
<dbReference type="Pfam" id="PF21948">
    <property type="entry name" value="LplA-B_cat"/>
    <property type="match status" value="1"/>
</dbReference>
<dbReference type="SUPFAM" id="SSF55681">
    <property type="entry name" value="Class II aaRS and biotin synthetases"/>
    <property type="match status" value="1"/>
</dbReference>
<evidence type="ECO:0000256" key="2">
    <source>
        <dbReference type="ARBA" id="ARBA00023315"/>
    </source>
</evidence>
<evidence type="ECO:0000256" key="1">
    <source>
        <dbReference type="ARBA" id="ARBA00022679"/>
    </source>
</evidence>
<keyword evidence="5" id="KW-0436">Ligase</keyword>
<dbReference type="PANTHER" id="PTHR43679">
    <property type="entry name" value="OCTANOYLTRANSFERASE LIPM-RELATED"/>
    <property type="match status" value="1"/>
</dbReference>